<evidence type="ECO:0000313" key="2">
    <source>
        <dbReference type="Proteomes" id="UP001626628"/>
    </source>
</evidence>
<dbReference type="RefSeq" id="WP_407284927.1">
    <property type="nucleotide sequence ID" value="NZ_CP147982.1"/>
</dbReference>
<accession>A0ABZ2QIF2</accession>
<keyword evidence="2" id="KW-1185">Reference proteome</keyword>
<reference evidence="1 2" key="1">
    <citation type="submission" date="2024-03" db="EMBL/GenBank/DDBJ databases">
        <title>The complete genome of Streptomyces sirii sp.nov.</title>
        <authorList>
            <person name="Zakalyukina Y.V."/>
            <person name="Belik A.R."/>
            <person name="Biryukov M.V."/>
            <person name="Baturina O.A."/>
            <person name="Kabilov M.R."/>
        </authorList>
    </citation>
    <scope>NUCLEOTIDE SEQUENCE [LARGE SCALE GENOMIC DNA]</scope>
    <source>
        <strain evidence="1 2">BP-8</strain>
    </source>
</reference>
<name>A0ABZ2QIF2_9ACTN</name>
<organism evidence="1 2">
    <name type="scientific">Streptomyces sirii</name>
    <dbReference type="NCBI Taxonomy" id="3127701"/>
    <lineage>
        <taxon>Bacteria</taxon>
        <taxon>Bacillati</taxon>
        <taxon>Actinomycetota</taxon>
        <taxon>Actinomycetes</taxon>
        <taxon>Kitasatosporales</taxon>
        <taxon>Streptomycetaceae</taxon>
        <taxon>Streptomyces</taxon>
    </lineage>
</organism>
<gene>
    <name evidence="1" type="ORF">WAB15_01150</name>
</gene>
<dbReference type="EMBL" id="CP147982">
    <property type="protein sequence ID" value="WXK74692.1"/>
    <property type="molecule type" value="Genomic_DNA"/>
</dbReference>
<protein>
    <submittedName>
        <fullName evidence="1">Uncharacterized protein</fullName>
    </submittedName>
</protein>
<dbReference type="Proteomes" id="UP001626628">
    <property type="component" value="Chromosome"/>
</dbReference>
<proteinExistence type="predicted"/>
<sequence>MEVSRPNGPGTAVKALFDCGEAKLVVTKEPSKDTPPDHDEL</sequence>
<evidence type="ECO:0000313" key="1">
    <source>
        <dbReference type="EMBL" id="WXK74692.1"/>
    </source>
</evidence>